<dbReference type="PANTHER" id="PTHR43214">
    <property type="entry name" value="TWO-COMPONENT RESPONSE REGULATOR"/>
    <property type="match status" value="1"/>
</dbReference>
<dbReference type="OrthoDB" id="9808843at2"/>
<dbReference type="SUPFAM" id="SSF52172">
    <property type="entry name" value="CheY-like"/>
    <property type="match status" value="1"/>
</dbReference>
<dbReference type="InterPro" id="IPR011006">
    <property type="entry name" value="CheY-like_superfamily"/>
</dbReference>
<dbReference type="InterPro" id="IPR039420">
    <property type="entry name" value="WalR-like"/>
</dbReference>
<dbReference type="Proteomes" id="UP000313231">
    <property type="component" value="Unassembled WGS sequence"/>
</dbReference>
<evidence type="ECO:0000256" key="4">
    <source>
        <dbReference type="SAM" id="MobiDB-lite"/>
    </source>
</evidence>
<dbReference type="PROSITE" id="PS50043">
    <property type="entry name" value="HTH_LUXR_2"/>
    <property type="match status" value="1"/>
</dbReference>
<feature type="compositionally biased region" description="Basic and acidic residues" evidence="4">
    <location>
        <begin position="83"/>
        <end position="95"/>
    </location>
</feature>
<feature type="domain" description="HTH luxR-type" evidence="5">
    <location>
        <begin position="254"/>
        <end position="319"/>
    </location>
</feature>
<protein>
    <submittedName>
        <fullName evidence="6">Response regulator transcription factor</fullName>
    </submittedName>
</protein>
<keyword evidence="1" id="KW-0805">Transcription regulation</keyword>
<dbReference type="Pfam" id="PF00196">
    <property type="entry name" value="GerE"/>
    <property type="match status" value="1"/>
</dbReference>
<dbReference type="CDD" id="cd06170">
    <property type="entry name" value="LuxR_C_like"/>
    <property type="match status" value="1"/>
</dbReference>
<dbReference type="GO" id="GO:0006355">
    <property type="term" value="P:regulation of DNA-templated transcription"/>
    <property type="evidence" value="ECO:0007669"/>
    <property type="project" value="InterPro"/>
</dbReference>
<dbReference type="GO" id="GO:0003677">
    <property type="term" value="F:DNA binding"/>
    <property type="evidence" value="ECO:0007669"/>
    <property type="project" value="UniProtKB-KW"/>
</dbReference>
<keyword evidence="2" id="KW-0238">DNA-binding</keyword>
<sequence>MTRTAASALLADGIAATGVDELSLPHIVITVDVPTSVVTYSGPYANALEASAAAEAARCRQMTQDPGWEVTFSVAPLCGPADDGHRVDRPAERCDSGPAAPQHETGASRGARVSVYLLISEHGLDRGISDIVATDPEIRIAGHADSAPRAVREIERLRPQVVLVSGRFADGSVVQACRDIRAIDPAIRTLVLAGDGDSDLISTAHVAEVGGIVLNDLSGRSLLPAIKFVGSGHMLLDSTVARRLFDQWVARRRVPDGLSAMTQQQSKVFLLLASGMSNKEIADRLCLAEKTVMNHVTGVLTCLGVDSRAQAALIGHSMGIGA</sequence>
<comment type="caution">
    <text evidence="6">The sequence shown here is derived from an EMBL/GenBank/DDBJ whole genome shotgun (WGS) entry which is preliminary data.</text>
</comment>
<keyword evidence="7" id="KW-1185">Reference proteome</keyword>
<evidence type="ECO:0000256" key="2">
    <source>
        <dbReference type="ARBA" id="ARBA00023125"/>
    </source>
</evidence>
<dbReference type="InterPro" id="IPR000792">
    <property type="entry name" value="Tscrpt_reg_LuxR_C"/>
</dbReference>
<gene>
    <name evidence="6" type="ORF">FHP29_20190</name>
</gene>
<name>A0A5C4VL28_9ACTN</name>
<accession>A0A5C4VL28</accession>
<dbReference type="AlphaFoldDB" id="A0A5C4VL28"/>
<dbReference type="EMBL" id="VDMP01000027">
    <property type="protein sequence ID" value="TNM36461.1"/>
    <property type="molecule type" value="Genomic_DNA"/>
</dbReference>
<dbReference type="Gene3D" id="3.40.50.2300">
    <property type="match status" value="1"/>
</dbReference>
<dbReference type="SUPFAM" id="SSF46894">
    <property type="entry name" value="C-terminal effector domain of the bipartite response regulators"/>
    <property type="match status" value="1"/>
</dbReference>
<dbReference type="InterPro" id="IPR016032">
    <property type="entry name" value="Sig_transdc_resp-reg_C-effctor"/>
</dbReference>
<reference evidence="6 7" key="1">
    <citation type="journal article" date="2016" name="Int. J. Syst. Evol. Microbiol.">
        <title>Nocardioides albidus sp. nov., an actinobacterium isolated from garden soil.</title>
        <authorList>
            <person name="Singh H."/>
            <person name="Du J."/>
            <person name="Trinh H."/>
            <person name="Won K."/>
            <person name="Yang J.E."/>
            <person name="Yin C."/>
            <person name="Kook M."/>
            <person name="Yi T.H."/>
        </authorList>
    </citation>
    <scope>NUCLEOTIDE SEQUENCE [LARGE SCALE GENOMIC DNA]</scope>
    <source>
        <strain evidence="6 7">CCTCC AB 2015297</strain>
    </source>
</reference>
<evidence type="ECO:0000259" key="5">
    <source>
        <dbReference type="PROSITE" id="PS50043"/>
    </source>
</evidence>
<organism evidence="6 7">
    <name type="scientific">Nocardioides albidus</name>
    <dbReference type="NCBI Taxonomy" id="1517589"/>
    <lineage>
        <taxon>Bacteria</taxon>
        <taxon>Bacillati</taxon>
        <taxon>Actinomycetota</taxon>
        <taxon>Actinomycetes</taxon>
        <taxon>Propionibacteriales</taxon>
        <taxon>Nocardioidaceae</taxon>
        <taxon>Nocardioides</taxon>
    </lineage>
</organism>
<keyword evidence="3" id="KW-0804">Transcription</keyword>
<evidence type="ECO:0000256" key="3">
    <source>
        <dbReference type="ARBA" id="ARBA00023163"/>
    </source>
</evidence>
<evidence type="ECO:0000313" key="6">
    <source>
        <dbReference type="EMBL" id="TNM36461.1"/>
    </source>
</evidence>
<dbReference type="RefSeq" id="WP_139624646.1">
    <property type="nucleotide sequence ID" value="NZ_VDMP01000027.1"/>
</dbReference>
<dbReference type="PANTHER" id="PTHR43214:SF24">
    <property type="entry name" value="TRANSCRIPTIONAL REGULATORY PROTEIN NARL-RELATED"/>
    <property type="match status" value="1"/>
</dbReference>
<evidence type="ECO:0000313" key="7">
    <source>
        <dbReference type="Proteomes" id="UP000313231"/>
    </source>
</evidence>
<dbReference type="PRINTS" id="PR00038">
    <property type="entry name" value="HTHLUXR"/>
</dbReference>
<evidence type="ECO:0000256" key="1">
    <source>
        <dbReference type="ARBA" id="ARBA00023015"/>
    </source>
</evidence>
<feature type="region of interest" description="Disordered" evidence="4">
    <location>
        <begin position="83"/>
        <end position="107"/>
    </location>
</feature>
<dbReference type="SMART" id="SM00421">
    <property type="entry name" value="HTH_LUXR"/>
    <property type="match status" value="1"/>
</dbReference>
<proteinExistence type="predicted"/>